<evidence type="ECO:0000256" key="2">
    <source>
        <dbReference type="ARBA" id="ARBA00023002"/>
    </source>
</evidence>
<dbReference type="PRINTS" id="PR00081">
    <property type="entry name" value="GDHRDH"/>
</dbReference>
<dbReference type="FunFam" id="3.40.50.720:FF:000074">
    <property type="entry name" value="Retinol dehydrogenase type 1"/>
    <property type="match status" value="1"/>
</dbReference>
<evidence type="ECO:0000256" key="1">
    <source>
        <dbReference type="ARBA" id="ARBA00006484"/>
    </source>
</evidence>
<dbReference type="AlphaFoldDB" id="A0A674JF96"/>
<evidence type="ECO:0000256" key="3">
    <source>
        <dbReference type="RuleBase" id="RU000363"/>
    </source>
</evidence>
<dbReference type="PANTHER" id="PTHR43313">
    <property type="entry name" value="SHORT-CHAIN DEHYDROGENASE/REDUCTASE FAMILY 9C"/>
    <property type="match status" value="1"/>
</dbReference>
<dbReference type="Gene3D" id="3.40.50.720">
    <property type="entry name" value="NAD(P)-binding Rossmann-like Domain"/>
    <property type="match status" value="1"/>
</dbReference>
<reference evidence="4" key="2">
    <citation type="submission" date="2025-09" db="UniProtKB">
        <authorList>
            <consortium name="Ensembl"/>
        </authorList>
    </citation>
    <scope>IDENTIFICATION</scope>
</reference>
<dbReference type="PANTHER" id="PTHR43313:SF4">
    <property type="entry name" value="17-BETA-HYDROXYSTEROID DEHYDROGENASE TYPE 6"/>
    <property type="match status" value="1"/>
</dbReference>
<name>A0A674JF96_9SAUR</name>
<accession>A0A674JF96</accession>
<dbReference type="GO" id="GO:0016491">
    <property type="term" value="F:oxidoreductase activity"/>
    <property type="evidence" value="ECO:0007669"/>
    <property type="project" value="UniProtKB-KW"/>
</dbReference>
<dbReference type="GO" id="GO:0008202">
    <property type="term" value="P:steroid metabolic process"/>
    <property type="evidence" value="ECO:0007669"/>
    <property type="project" value="TreeGrafter"/>
</dbReference>
<dbReference type="Proteomes" id="UP000472274">
    <property type="component" value="Unplaced"/>
</dbReference>
<protein>
    <submittedName>
        <fullName evidence="4">Retinol dehydrogenase 7-like</fullName>
    </submittedName>
</protein>
<dbReference type="CDD" id="cd09805">
    <property type="entry name" value="type2_17beta_HSD-like_SDR_c"/>
    <property type="match status" value="1"/>
</dbReference>
<dbReference type="SUPFAM" id="SSF51735">
    <property type="entry name" value="NAD(P)-binding Rossmann-fold domains"/>
    <property type="match status" value="1"/>
</dbReference>
<evidence type="ECO:0000313" key="4">
    <source>
        <dbReference type="Ensembl" id="ENSTMTP00000020516.1"/>
    </source>
</evidence>
<gene>
    <name evidence="4" type="primary">LOC112110969</name>
</gene>
<dbReference type="InterPro" id="IPR002347">
    <property type="entry name" value="SDR_fam"/>
</dbReference>
<sequence length="464" mass="51724">MVTRSRRGEFSRVQHVGSRALWETGLQRPRGSCWVRSASENTACVLNTLRGAESSGNSGSVTLQPCLFLLTDVFYVHKEFNSKIPGTISCKAPLVLDESCGCCRQASKRPLCCSVLLSSCSDPPQSWLHFSASLAPSAWLVDLQCGRMWLYLAALLGLYFLRRWYRERQTVENLREKYVLITGCDSGFGNLLAKQLDVRGLRVLAACLTQQGAEQLRKATSQRLQTVILDVTRTDSIAAATAWVKEQVGDKGLWGLVNNAGIAIPTAPNEWLTKDDFVKVLNVNLIGLIEVTLSFLPLVKRARGRVVNVASTMGRLAMMGGGYCPAKYGVEAFSDSLRRELLPFGVKVCIIEPGAFGTQILNTQIMKDMLQEVWGRVPAEIKESYGQRYFDTYYEQFLQLLSTASPNLFLVTDCMEHALTARHPHTRYSGGWDAKLYYLPLSYLPAWCQDFLLTLRQPKPAQGI</sequence>
<dbReference type="GeneTree" id="ENSGT00940000154118"/>
<evidence type="ECO:0000313" key="5">
    <source>
        <dbReference type="Proteomes" id="UP000472274"/>
    </source>
</evidence>
<dbReference type="InterPro" id="IPR036291">
    <property type="entry name" value="NAD(P)-bd_dom_sf"/>
</dbReference>
<keyword evidence="5" id="KW-1185">Reference proteome</keyword>
<keyword evidence="2" id="KW-0560">Oxidoreductase</keyword>
<proteinExistence type="inferred from homology"/>
<dbReference type="Ensembl" id="ENSTMTT00000021234.1">
    <property type="protein sequence ID" value="ENSTMTP00000020516.1"/>
    <property type="gene ID" value="ENSTMTG00000015015.1"/>
</dbReference>
<dbReference type="PRINTS" id="PR00080">
    <property type="entry name" value="SDRFAMILY"/>
</dbReference>
<comment type="similarity">
    <text evidence="1 3">Belongs to the short-chain dehydrogenases/reductases (SDR) family.</text>
</comment>
<organism evidence="4 5">
    <name type="scientific">Terrapene triunguis</name>
    <name type="common">Three-toed box turtle</name>
    <dbReference type="NCBI Taxonomy" id="2587831"/>
    <lineage>
        <taxon>Eukaryota</taxon>
        <taxon>Metazoa</taxon>
        <taxon>Chordata</taxon>
        <taxon>Craniata</taxon>
        <taxon>Vertebrata</taxon>
        <taxon>Euteleostomi</taxon>
        <taxon>Archelosauria</taxon>
        <taxon>Testudinata</taxon>
        <taxon>Testudines</taxon>
        <taxon>Cryptodira</taxon>
        <taxon>Durocryptodira</taxon>
        <taxon>Testudinoidea</taxon>
        <taxon>Emydidae</taxon>
        <taxon>Terrapene</taxon>
    </lineage>
</organism>
<reference evidence="4" key="1">
    <citation type="submission" date="2025-08" db="UniProtKB">
        <authorList>
            <consortium name="Ensembl"/>
        </authorList>
    </citation>
    <scope>IDENTIFICATION</scope>
</reference>
<dbReference type="Pfam" id="PF00106">
    <property type="entry name" value="adh_short"/>
    <property type="match status" value="1"/>
</dbReference>